<dbReference type="EMBL" id="HBUF01171011">
    <property type="protein sequence ID" value="CAG6652339.1"/>
    <property type="molecule type" value="Transcribed_RNA"/>
</dbReference>
<dbReference type="InterPro" id="IPR008922">
    <property type="entry name" value="Di-copper_centre_dom_sf"/>
</dbReference>
<feature type="domain" description="Hemocyanin middle" evidence="2">
    <location>
        <begin position="46"/>
        <end position="251"/>
    </location>
</feature>
<dbReference type="GO" id="GO:0045735">
    <property type="term" value="F:nutrient reservoir activity"/>
    <property type="evidence" value="ECO:0007669"/>
    <property type="project" value="UniProtKB-KW"/>
</dbReference>
<dbReference type="GO" id="GO:0005615">
    <property type="term" value="C:extracellular space"/>
    <property type="evidence" value="ECO:0007669"/>
    <property type="project" value="UniProtKB-ARBA"/>
</dbReference>
<evidence type="ECO:0000313" key="4">
    <source>
        <dbReference type="EMBL" id="CAG6652339.1"/>
    </source>
</evidence>
<dbReference type="InterPro" id="IPR014756">
    <property type="entry name" value="Ig_E-set"/>
</dbReference>
<dbReference type="PANTHER" id="PTHR11511">
    <property type="entry name" value="LARVAL STORAGE PROTEIN/PHENOLOXIDASE"/>
    <property type="match status" value="1"/>
</dbReference>
<dbReference type="SUPFAM" id="SSF48056">
    <property type="entry name" value="Di-copper centre-containing domain"/>
    <property type="match status" value="1"/>
</dbReference>
<dbReference type="PANTHER" id="PTHR11511:SF5">
    <property type="entry name" value="FAT-BODY PROTEIN 1-RELATED"/>
    <property type="match status" value="1"/>
</dbReference>
<organism evidence="4">
    <name type="scientific">Cacopsylla melanoneura</name>
    <dbReference type="NCBI Taxonomy" id="428564"/>
    <lineage>
        <taxon>Eukaryota</taxon>
        <taxon>Metazoa</taxon>
        <taxon>Ecdysozoa</taxon>
        <taxon>Arthropoda</taxon>
        <taxon>Hexapoda</taxon>
        <taxon>Insecta</taxon>
        <taxon>Pterygota</taxon>
        <taxon>Neoptera</taxon>
        <taxon>Paraneoptera</taxon>
        <taxon>Hemiptera</taxon>
        <taxon>Sternorrhyncha</taxon>
        <taxon>Psylloidea</taxon>
        <taxon>Psyllidae</taxon>
        <taxon>Psyllinae</taxon>
        <taxon>Cacopsylla</taxon>
    </lineage>
</organism>
<dbReference type="PROSITE" id="PS00210">
    <property type="entry name" value="HEMOCYANIN_2"/>
    <property type="match status" value="1"/>
</dbReference>
<proteinExistence type="predicted"/>
<feature type="domain" description="Hemocyanin C-terminal" evidence="3">
    <location>
        <begin position="262"/>
        <end position="309"/>
    </location>
</feature>
<name>A0A8D8WBZ5_9HEMI</name>
<protein>
    <submittedName>
        <fullName evidence="4">Allergen Cr-PI</fullName>
    </submittedName>
</protein>
<evidence type="ECO:0000259" key="3">
    <source>
        <dbReference type="Pfam" id="PF03723"/>
    </source>
</evidence>
<sequence length="317" mass="36017">MEWNVLFSQPPQWRVQGLLQHIQRVGLLLLGLQGNHQNNNYNNNNNYNQNNNINNQNNNAKAINFRGEIFYTYLQQIVARYNIERLSNGLPQVQQIEYDQPIQSGFNPQLQYENGQAVPNRPANVQINNNQANNNNNENNNFANAFVNFVKTHEQRIFDAIDANAVKNNAGVSVPINPFYATNTISNIVEANADGANNQYYGSYFTELLKLVGSASDANKQLGLAPSALENYQTQIRDPAFFNIAKRVVNVVNHYKNVHFKPYTTQELRFNGVQVQSFDVSPLVTYNEYAKINVNNAVNNNRNNNNNNKIVIHVGNQ</sequence>
<dbReference type="EMBL" id="HBUF01171012">
    <property type="protein sequence ID" value="CAG6652340.1"/>
    <property type="molecule type" value="Transcribed_RNA"/>
</dbReference>
<dbReference type="SUPFAM" id="SSF81296">
    <property type="entry name" value="E set domains"/>
    <property type="match status" value="1"/>
</dbReference>
<accession>A0A8D8WBZ5</accession>
<dbReference type="Gene3D" id="1.10.1280.10">
    <property type="entry name" value="Di-copper center containing domain from catechol oxidase"/>
    <property type="match status" value="1"/>
</dbReference>
<dbReference type="Pfam" id="PF00372">
    <property type="entry name" value="Hemocyanin_M"/>
    <property type="match status" value="1"/>
</dbReference>
<keyword evidence="1" id="KW-0758">Storage protein</keyword>
<dbReference type="Pfam" id="PF03723">
    <property type="entry name" value="Hemocyanin_C"/>
    <property type="match status" value="1"/>
</dbReference>
<dbReference type="InterPro" id="IPR013788">
    <property type="entry name" value="Hemocyanin/hexamerin"/>
</dbReference>
<dbReference type="AlphaFoldDB" id="A0A8D8WBZ5"/>
<evidence type="ECO:0000256" key="1">
    <source>
        <dbReference type="ARBA" id="ARBA00022761"/>
    </source>
</evidence>
<evidence type="ECO:0000259" key="2">
    <source>
        <dbReference type="Pfam" id="PF00372"/>
    </source>
</evidence>
<reference evidence="4" key="1">
    <citation type="submission" date="2021-05" db="EMBL/GenBank/DDBJ databases">
        <authorList>
            <person name="Alioto T."/>
            <person name="Alioto T."/>
            <person name="Gomez Garrido J."/>
        </authorList>
    </citation>
    <scope>NUCLEOTIDE SEQUENCE</scope>
</reference>
<dbReference type="InterPro" id="IPR000896">
    <property type="entry name" value="Hemocyanin/hexamerin_mid_dom"/>
</dbReference>
<dbReference type="InterPro" id="IPR005203">
    <property type="entry name" value="Hemocyanin_C"/>
</dbReference>